<feature type="region of interest" description="Disordered" evidence="13">
    <location>
        <begin position="45"/>
        <end position="77"/>
    </location>
</feature>
<dbReference type="CDD" id="cd09272">
    <property type="entry name" value="RNase_HI_RT_Ty1"/>
    <property type="match status" value="1"/>
</dbReference>
<dbReference type="FunFam" id="3.30.870.10:FF:000025">
    <property type="entry name" value="Phospholipase D delta"/>
    <property type="match status" value="1"/>
</dbReference>
<feature type="transmembrane region" description="Helical" evidence="14">
    <location>
        <begin position="1434"/>
        <end position="1452"/>
    </location>
</feature>
<evidence type="ECO:0000256" key="5">
    <source>
        <dbReference type="ARBA" id="ARBA00012027"/>
    </source>
</evidence>
<dbReference type="InterPro" id="IPR013103">
    <property type="entry name" value="RVT_2"/>
</dbReference>
<dbReference type="SMART" id="SM00343">
    <property type="entry name" value="ZnF_C2HC"/>
    <property type="match status" value="1"/>
</dbReference>
<dbReference type="InterPro" id="IPR004853">
    <property type="entry name" value="Sugar_P_trans_dom"/>
</dbReference>
<evidence type="ECO:0000259" key="17">
    <source>
        <dbReference type="PROSITE" id="PS50158"/>
    </source>
</evidence>
<dbReference type="PROSITE" id="PS50035">
    <property type="entry name" value="PLD"/>
    <property type="match status" value="2"/>
</dbReference>
<feature type="compositionally biased region" description="Polar residues" evidence="13">
    <location>
        <begin position="47"/>
        <end position="67"/>
    </location>
</feature>
<dbReference type="InterPro" id="IPR025724">
    <property type="entry name" value="GAG-pre-integrase_dom"/>
</dbReference>
<evidence type="ECO:0000259" key="18">
    <source>
        <dbReference type="PROSITE" id="PS50994"/>
    </source>
</evidence>
<comment type="catalytic activity">
    <reaction evidence="1">
        <text>a 1,2-diacyl-sn-glycero-3-phosphocholine + H2O = a 1,2-diacyl-sn-glycero-3-phosphate + choline + H(+)</text>
        <dbReference type="Rhea" id="RHEA:14445"/>
        <dbReference type="ChEBI" id="CHEBI:15354"/>
        <dbReference type="ChEBI" id="CHEBI:15377"/>
        <dbReference type="ChEBI" id="CHEBI:15378"/>
        <dbReference type="ChEBI" id="CHEBI:57643"/>
        <dbReference type="ChEBI" id="CHEBI:58608"/>
        <dbReference type="EC" id="3.1.4.4"/>
    </reaction>
</comment>
<dbReference type="InterPro" id="IPR054722">
    <property type="entry name" value="PolX-like_BBD"/>
</dbReference>
<evidence type="ECO:0000256" key="2">
    <source>
        <dbReference type="ARBA" id="ARBA00001913"/>
    </source>
</evidence>
<keyword evidence="14" id="KW-0472">Membrane</keyword>
<evidence type="ECO:0000256" key="7">
    <source>
        <dbReference type="ARBA" id="ARBA00022737"/>
    </source>
</evidence>
<keyword evidence="9" id="KW-0106">Calcium</keyword>
<dbReference type="InterPro" id="IPR057670">
    <property type="entry name" value="SH3_retrovirus"/>
</dbReference>
<evidence type="ECO:0000256" key="8">
    <source>
        <dbReference type="ARBA" id="ARBA00022801"/>
    </source>
</evidence>
<dbReference type="EC" id="3.1.4.4" evidence="5"/>
<evidence type="ECO:0000313" key="20">
    <source>
        <dbReference type="Proteomes" id="UP000694240"/>
    </source>
</evidence>
<sequence>MPKNSAVPDLSKLQPLIGSNYRRWSEELMFFFQEVGLSYVLVEDKPTSSSETPTSGNSQDVLTQSSKPKPEGSFEDHNRTCRGHIIRHLSEKLFDIYVNYESAKDIWNNLKKRYGAEDEGKKQYVTSKWTSFQMKDDQPVLDQLHEYEAIVSKIQAEGIPIDEQLAALVLVDKLSPSWNGYRSKLKHEKKKMSLDELIADIMIEDANRNYLGNKTVSRSIPNDANVVESSGGVKNRFKSNKNQGKTPQKSNPITPSVEFKKKLKCWNCNKPGHKKQDCRLPPQQKESNKAHLTEDLIAVVTEVNAAIDVVEWIIDSGATRHICSQKSLFKTLDESPRDNVFLGDASALQVAGIGEVNLKLSSGRVLTLTKVLFVPNMRRNLISSALLMIAGFKQTLEAGKLVITKNGGYVGKAFCKGNLFVLEIMNESAGASAYFVSVLDTWHGRLGHLNVNSIKRLKHANLIPDNLEKDISKCEICVEAKHARKPFSYPVNRKSELLELIHSDLADFKNTTSRGGKHYYITFVDDCSRYTRVYLLRTKDEACEMFMRYKAEVENQLDRKIKRLRSDRGGEYESEILNSLCLKEGIIHERTAPYSPQQNGIAERKNRTLKEMMNAMLISSGLPDQMWGEAILSACYILNKVPHKGISVTPYELWKGHSPNLSYLKVWGCLVKVGLPAFKRTTIGPKTVDAVFVGYALNSAAYRCLTFKHDSLQFDSMIESRDVEFFENVFPFKRNLDFDSSHDSANIDFASSSNAKRIHDDAEEPRRSKRMRTETDFGPDFITTFLAEYDEISEEFVFAFLIEEDPKTFSEAMKSVDAVFWKEAVNNEFDSIMTNHTWEIVDLPRGCKAIRCKWILKKKFKADGSIDKFKARLVAQGFAQKQGVDYFDTYAPVTKIASIRMLLAVASAHKLVVHQMDVKTAFLNGDLHEEIYMMQPEGFIIEGQENKVCKLIKSLYGLKQAPKQWFEKFSNTLLENGFVSNEGDTCVFSKVHEHGYVIICLYVDDMLILGTSLEIVCDTKVFLSSKFDMKDLGEADVILGIKVVKTDSGFSLNQSHYIEKILKKFGYWDEPSAKSPYDSSLHLCQNRGESVNQSEYAKVIGSVMYLMNCTRPDIAYVVSRLSRYTHNPGSNHWSALNRLMRYLKGTIDWNLCYSGTSCVLEAYCDANWSSDNDEVNSTSGFVFTLAGGAIAWKSTKQTCIARSTMESELIALELAGQEAEWLRNLLADFPMMGRPCPSVSMRCDSQAAIAVAMNALYNGKKRHIRMRHKVIRSLIEAGVLSLEFVRSGKNIADPLTKGLCGRMVLDTAKEMGLKPFSGSHQNSQTSEKPPQLPPSPPQNHRRKRGKNITNMGKGGSLSEGVIKNIIISYTYVAIWIFLSFTVIVYNKYILDKKMYDWPFPISLTMIHMSFCSTLAFLLIKVFKFVEPVSMSRDTYLRSVVPIGALYSLSLWLSNSAYIYLSVSFIQMLKALMPVAVYSIGVLFKKEGFKSETMINMLSISFGVAIAAYGEARFDVWGVILQLGAVAFEATRLVMIQILLTSKGITLNPITSLYYVAPCCLAFLFIPWIVVEFPILRDTSSFHFDYLIFGTNSFCAFALNLAVFLLVGKTSALTMNVAGVVKDWLLIAFSWSVIKDTVTPINLFGYGIAFLGVAYYNHAKLQALKAKDAQKTAQQVDEESGRLLEEREGNEAVVSLSKKILKRNIFSIHCGEIMTEQLLLHGTLEVKIYRIDKLHQRSRFNLCGKGNKEPPGKKTQSQIKRLTDSCTNLFGGNLYATIDLDRSRVARTMMRRHPKWLQSFHVYTAHSISKIIFTVKEDEPVSASLIGRAYLPVTEVITGQPIDRWLDILDENRRPIQGGSKLHVRVKFNHVTQDVNWNKGIILPSFNGVPNAYFNQREGCKVTLYQDAHVIPEYPDILAEGQVIYKHHRCWEEIFDAIWDAKHLIYIAGWSVNTDITLVRDPKRTRPGGDLKLGELLKKKAEENVTVLMLVWDDRTSNEIFKRDGLMMTHDQETYDYFKNTKVRCVLCPRNPDNGDSIVQGFEVATMFSHHQKTIVVDGEVDGSITKRRIVSFLGGIDLCDGRYDTEEHPLFGTLNSVHANDFHQPNFDGASIKKGGPREPWHDIHCKLDGPAAWDVLYNFEQRWMKQGSGRRYLKSMAQLAEITVPPLPIVQPDNEEGWTVQIFRSIDDGAVEGFPEDPREAASVGLISGKDNVIERSIQDAYVNAIRRAKHFIYIENQYFLGSSFGWKSRDIDLNEINALQLIPKEISLKIVSKIEAGERSAVYIVIPLWPEGKPGSASVQAILDWQRRTMEMMYTDIIIALRKKGLDANPRDYLAFFCLGNREVGKAGEYLPPEKPEPNSDYARAQESRRFMIYVHSKMMIVDDEYLIIGSANINQRSMDGGRDTEIAMGAYQPSHLLSTHNRRPGGQVFSFRISLWLEHLRITTHKFQCPESEDCIRLVNATADELWGLYSAQEYPRNDDLPGHLLSYPISIGSNGEVTNLAGTEFFPDTNAKVVGEKSNYLPPILTS</sequence>
<evidence type="ECO:0000256" key="4">
    <source>
        <dbReference type="ARBA" id="ARBA00010683"/>
    </source>
</evidence>
<dbReference type="PROSITE" id="PS50004">
    <property type="entry name" value="C2"/>
    <property type="match status" value="1"/>
</dbReference>
<feature type="region of interest" description="Disordered" evidence="13">
    <location>
        <begin position="1315"/>
        <end position="1352"/>
    </location>
</feature>
<dbReference type="InterPro" id="IPR024632">
    <property type="entry name" value="PLipase_D_C"/>
</dbReference>
<dbReference type="FunFam" id="3.30.870.10:FF:000027">
    <property type="entry name" value="Phospholipase D"/>
    <property type="match status" value="1"/>
</dbReference>
<evidence type="ECO:0000256" key="1">
    <source>
        <dbReference type="ARBA" id="ARBA00000798"/>
    </source>
</evidence>
<dbReference type="SMART" id="SM00155">
    <property type="entry name" value="PLDc"/>
    <property type="match status" value="2"/>
</dbReference>
<dbReference type="Proteomes" id="UP000694240">
    <property type="component" value="Chromosome 11"/>
</dbReference>
<keyword evidence="11" id="KW-0443">Lipid metabolism</keyword>
<dbReference type="GO" id="GO:0015074">
    <property type="term" value="P:DNA integration"/>
    <property type="evidence" value="ECO:0007669"/>
    <property type="project" value="InterPro"/>
</dbReference>
<feature type="region of interest" description="Disordered" evidence="13">
    <location>
        <begin position="227"/>
        <end position="254"/>
    </location>
</feature>
<feature type="transmembrane region" description="Helical" evidence="14">
    <location>
        <begin position="1397"/>
        <end position="1422"/>
    </location>
</feature>
<keyword evidence="10" id="KW-0442">Lipid degradation</keyword>
<feature type="domain" description="PLD phosphodiesterase" evidence="16">
    <location>
        <begin position="2045"/>
        <end position="2082"/>
    </location>
</feature>
<dbReference type="InterPro" id="IPR001878">
    <property type="entry name" value="Znf_CCHC"/>
</dbReference>
<feature type="transmembrane region" description="Helical" evidence="14">
    <location>
        <begin position="1585"/>
        <end position="1605"/>
    </location>
</feature>
<evidence type="ECO:0000256" key="12">
    <source>
        <dbReference type="PROSITE-ProRule" id="PRU00047"/>
    </source>
</evidence>
<dbReference type="Pfam" id="PF22936">
    <property type="entry name" value="Pol_BBD"/>
    <property type="match status" value="1"/>
</dbReference>
<protein>
    <recommendedName>
        <fullName evidence="5">phospholipase D</fullName>
        <ecNumber evidence="5">3.1.4.4</ecNumber>
    </recommendedName>
</protein>
<feature type="compositionally biased region" description="Basic and acidic residues" evidence="13">
    <location>
        <begin position="68"/>
        <end position="77"/>
    </location>
</feature>
<dbReference type="CDD" id="cd04015">
    <property type="entry name" value="C2_plant_PLD"/>
    <property type="match status" value="1"/>
</dbReference>
<dbReference type="PROSITE" id="PS50994">
    <property type="entry name" value="INTEGRASE"/>
    <property type="match status" value="1"/>
</dbReference>
<evidence type="ECO:0000256" key="6">
    <source>
        <dbReference type="ARBA" id="ARBA00022723"/>
    </source>
</evidence>
<dbReference type="PANTHER" id="PTHR18896">
    <property type="entry name" value="PHOSPHOLIPASE D"/>
    <property type="match status" value="1"/>
</dbReference>
<dbReference type="GO" id="GO:0008270">
    <property type="term" value="F:zinc ion binding"/>
    <property type="evidence" value="ECO:0007669"/>
    <property type="project" value="UniProtKB-KW"/>
</dbReference>
<comment type="cofactor">
    <cofactor evidence="2">
        <name>Ca(2+)</name>
        <dbReference type="ChEBI" id="CHEBI:29108"/>
    </cofactor>
</comment>
<keyword evidence="7" id="KW-0677">Repeat</keyword>
<evidence type="ECO:0000313" key="19">
    <source>
        <dbReference type="EMBL" id="KAG7551885.1"/>
    </source>
</evidence>
<evidence type="ECO:0000256" key="9">
    <source>
        <dbReference type="ARBA" id="ARBA00022837"/>
    </source>
</evidence>
<dbReference type="PROSITE" id="PS50158">
    <property type="entry name" value="ZF_CCHC"/>
    <property type="match status" value="1"/>
</dbReference>
<feature type="transmembrane region" description="Helical" evidence="14">
    <location>
        <begin position="1612"/>
        <end position="1633"/>
    </location>
</feature>
<dbReference type="SMART" id="SM00239">
    <property type="entry name" value="C2"/>
    <property type="match status" value="1"/>
</dbReference>
<dbReference type="InterPro" id="IPR001736">
    <property type="entry name" value="PLipase_D/transphosphatidylase"/>
</dbReference>
<keyword evidence="6" id="KW-0479">Metal-binding</keyword>
<feature type="transmembrane region" description="Helical" evidence="14">
    <location>
        <begin position="1492"/>
        <end position="1509"/>
    </location>
</feature>
<dbReference type="InterPro" id="IPR015679">
    <property type="entry name" value="PLipase_D_fam"/>
</dbReference>
<dbReference type="GO" id="GO:0004630">
    <property type="term" value="F:phospholipase D activity"/>
    <property type="evidence" value="ECO:0007669"/>
    <property type="project" value="UniProtKB-EC"/>
</dbReference>
<feature type="transmembrane region" description="Helical" evidence="14">
    <location>
        <begin position="1366"/>
        <end position="1385"/>
    </location>
</feature>
<organism evidence="19 20">
    <name type="scientific">Arabidopsis thaliana x Arabidopsis arenosa</name>
    <dbReference type="NCBI Taxonomy" id="1240361"/>
    <lineage>
        <taxon>Eukaryota</taxon>
        <taxon>Viridiplantae</taxon>
        <taxon>Streptophyta</taxon>
        <taxon>Embryophyta</taxon>
        <taxon>Tracheophyta</taxon>
        <taxon>Spermatophyta</taxon>
        <taxon>Magnoliopsida</taxon>
        <taxon>eudicotyledons</taxon>
        <taxon>Gunneridae</taxon>
        <taxon>Pentapetalae</taxon>
        <taxon>rosids</taxon>
        <taxon>malvids</taxon>
        <taxon>Brassicales</taxon>
        <taxon>Brassicaceae</taxon>
        <taxon>Camelineae</taxon>
        <taxon>Arabidopsis</taxon>
    </lineage>
</organism>
<dbReference type="EMBL" id="JAEFBK010000011">
    <property type="protein sequence ID" value="KAG7551885.1"/>
    <property type="molecule type" value="Genomic_DNA"/>
</dbReference>
<feature type="compositionally biased region" description="Polar residues" evidence="13">
    <location>
        <begin position="240"/>
        <end position="254"/>
    </location>
</feature>
<feature type="transmembrane region" description="Helical" evidence="14">
    <location>
        <begin position="1551"/>
        <end position="1570"/>
    </location>
</feature>
<proteinExistence type="inferred from homology"/>
<dbReference type="Pfam" id="PF07727">
    <property type="entry name" value="RVT_2"/>
    <property type="match status" value="1"/>
</dbReference>
<reference evidence="19 20" key="1">
    <citation type="submission" date="2020-12" db="EMBL/GenBank/DDBJ databases">
        <title>Concerted genomic and epigenomic changes stabilize Arabidopsis allopolyploids.</title>
        <authorList>
            <person name="Chen Z."/>
        </authorList>
    </citation>
    <scope>NUCLEOTIDE SEQUENCE [LARGE SCALE GENOMIC DNA]</scope>
    <source>
        <strain evidence="19">Allo738</strain>
        <tissue evidence="19">Leaf</tissue>
    </source>
</reference>
<feature type="domain" description="C2" evidence="15">
    <location>
        <begin position="1708"/>
        <end position="1845"/>
    </location>
</feature>
<dbReference type="Pfam" id="PF03151">
    <property type="entry name" value="TPT"/>
    <property type="match status" value="1"/>
</dbReference>
<dbReference type="Pfam" id="PF00665">
    <property type="entry name" value="rve"/>
    <property type="match status" value="1"/>
</dbReference>
<dbReference type="PANTHER" id="PTHR18896:SF202">
    <property type="entry name" value="PHOSPHOLIPASE D ALPHA 3"/>
    <property type="match status" value="1"/>
</dbReference>
<dbReference type="Pfam" id="PF12357">
    <property type="entry name" value="PLD_C"/>
    <property type="match status" value="1"/>
</dbReference>
<comment type="subcellular location">
    <subcellularLocation>
        <location evidence="3">Membrane</location>
        <topology evidence="3">Peripheral membrane protein</topology>
    </subcellularLocation>
</comment>
<feature type="transmembrane region" description="Helical" evidence="14">
    <location>
        <begin position="1458"/>
        <end position="1480"/>
    </location>
</feature>
<comment type="similarity">
    <text evidence="4">Belongs to the phospholipase D family. C2-PLD subfamily.</text>
</comment>
<keyword evidence="14" id="KW-1133">Transmembrane helix</keyword>
<gene>
    <name evidence="19" type="ORF">ISN45_Aa06g025150</name>
</gene>
<evidence type="ECO:0000256" key="10">
    <source>
        <dbReference type="ARBA" id="ARBA00022963"/>
    </source>
</evidence>
<dbReference type="InterPro" id="IPR001584">
    <property type="entry name" value="Integrase_cat-core"/>
</dbReference>
<keyword evidence="8" id="KW-0378">Hydrolase</keyword>
<evidence type="ECO:0000256" key="14">
    <source>
        <dbReference type="SAM" id="Phobius"/>
    </source>
</evidence>
<feature type="transmembrane region" description="Helical" evidence="14">
    <location>
        <begin position="1639"/>
        <end position="1656"/>
    </location>
</feature>
<feature type="domain" description="Integrase catalytic" evidence="18">
    <location>
        <begin position="482"/>
        <end position="658"/>
    </location>
</feature>
<feature type="compositionally biased region" description="Polar residues" evidence="13">
    <location>
        <begin position="1318"/>
        <end position="1328"/>
    </location>
</feature>
<feature type="domain" description="CCHC-type" evidence="17">
    <location>
        <begin position="264"/>
        <end position="279"/>
    </location>
</feature>
<dbReference type="GO" id="GO:0009395">
    <property type="term" value="P:phospholipid catabolic process"/>
    <property type="evidence" value="ECO:0007669"/>
    <property type="project" value="TreeGrafter"/>
</dbReference>
<accession>A0A8T1YZ98</accession>
<keyword evidence="12" id="KW-0862">Zinc</keyword>
<keyword evidence="20" id="KW-1185">Reference proteome</keyword>
<feature type="transmembrane region" description="Helical" evidence="14">
    <location>
        <begin position="1515"/>
        <end position="1539"/>
    </location>
</feature>
<dbReference type="Pfam" id="PF14223">
    <property type="entry name" value="Retrotran_gag_2"/>
    <property type="match status" value="1"/>
</dbReference>
<dbReference type="InterPro" id="IPR000008">
    <property type="entry name" value="C2_dom"/>
</dbReference>
<dbReference type="GO" id="GO:0003676">
    <property type="term" value="F:nucleic acid binding"/>
    <property type="evidence" value="ECO:0007669"/>
    <property type="project" value="InterPro"/>
</dbReference>
<comment type="caution">
    <text evidence="19">The sequence shown here is derived from an EMBL/GenBank/DDBJ whole genome shotgun (WGS) entry which is preliminary data.</text>
</comment>
<feature type="domain" description="PLD phosphodiesterase" evidence="16">
    <location>
        <begin position="2373"/>
        <end position="2400"/>
    </location>
</feature>
<evidence type="ECO:0000256" key="3">
    <source>
        <dbReference type="ARBA" id="ARBA00004170"/>
    </source>
</evidence>
<keyword evidence="14" id="KW-0812">Transmembrane</keyword>
<name>A0A8T1YZ98_9BRAS</name>
<keyword evidence="12" id="KW-0863">Zinc-finger</keyword>
<evidence type="ECO:0000259" key="16">
    <source>
        <dbReference type="PROSITE" id="PS50035"/>
    </source>
</evidence>
<evidence type="ECO:0000256" key="13">
    <source>
        <dbReference type="SAM" id="MobiDB-lite"/>
    </source>
</evidence>
<dbReference type="GO" id="GO:0005886">
    <property type="term" value="C:plasma membrane"/>
    <property type="evidence" value="ECO:0007669"/>
    <property type="project" value="TreeGrafter"/>
</dbReference>
<dbReference type="Pfam" id="PF25597">
    <property type="entry name" value="SH3_retrovirus"/>
    <property type="match status" value="1"/>
</dbReference>
<evidence type="ECO:0000256" key="11">
    <source>
        <dbReference type="ARBA" id="ARBA00023098"/>
    </source>
</evidence>
<dbReference type="Pfam" id="PF00614">
    <property type="entry name" value="PLDc"/>
    <property type="match status" value="2"/>
</dbReference>
<dbReference type="Pfam" id="PF13976">
    <property type="entry name" value="gag_pre-integrs"/>
    <property type="match status" value="1"/>
</dbReference>
<evidence type="ECO:0000259" key="15">
    <source>
        <dbReference type="PROSITE" id="PS50004"/>
    </source>
</evidence>